<organism evidence="2 3">
    <name type="scientific">Actinomadura barringtoniae</name>
    <dbReference type="NCBI Taxonomy" id="1427535"/>
    <lineage>
        <taxon>Bacteria</taxon>
        <taxon>Bacillati</taxon>
        <taxon>Actinomycetota</taxon>
        <taxon>Actinomycetes</taxon>
        <taxon>Streptosporangiales</taxon>
        <taxon>Thermomonosporaceae</taxon>
        <taxon>Actinomadura</taxon>
    </lineage>
</organism>
<dbReference type="EMBL" id="JAGEOJ010000036">
    <property type="protein sequence ID" value="MBO2455437.1"/>
    <property type="molecule type" value="Genomic_DNA"/>
</dbReference>
<dbReference type="Proteomes" id="UP000669179">
    <property type="component" value="Unassembled WGS sequence"/>
</dbReference>
<dbReference type="RefSeq" id="WP_208263675.1">
    <property type="nucleotide sequence ID" value="NZ_JAGEOJ010000036.1"/>
</dbReference>
<keyword evidence="3" id="KW-1185">Reference proteome</keyword>
<reference evidence="2" key="1">
    <citation type="submission" date="2021-03" db="EMBL/GenBank/DDBJ databases">
        <authorList>
            <person name="Kanchanasin P."/>
            <person name="Saeng-In P."/>
            <person name="Phongsopitanun W."/>
            <person name="Yuki M."/>
            <person name="Kudo T."/>
            <person name="Ohkuma M."/>
            <person name="Tanasupawat S."/>
        </authorList>
    </citation>
    <scope>NUCLEOTIDE SEQUENCE</scope>
    <source>
        <strain evidence="2">GKU 128</strain>
    </source>
</reference>
<gene>
    <name evidence="2" type="ORF">J4573_50750</name>
</gene>
<feature type="compositionally biased region" description="Polar residues" evidence="1">
    <location>
        <begin position="29"/>
        <end position="45"/>
    </location>
</feature>
<evidence type="ECO:0000313" key="2">
    <source>
        <dbReference type="EMBL" id="MBO2455437.1"/>
    </source>
</evidence>
<accession>A0A939TDC1</accession>
<dbReference type="AlphaFoldDB" id="A0A939TDC1"/>
<name>A0A939TDC1_9ACTN</name>
<protein>
    <submittedName>
        <fullName evidence="2">Uncharacterized protein</fullName>
    </submittedName>
</protein>
<sequence length="45" mass="4478">MNTDMVNADTSGGLVVAVEKILAARGRATQPSDGGSTGKSDLNDG</sequence>
<proteinExistence type="predicted"/>
<evidence type="ECO:0000256" key="1">
    <source>
        <dbReference type="SAM" id="MobiDB-lite"/>
    </source>
</evidence>
<comment type="caution">
    <text evidence="2">The sequence shown here is derived from an EMBL/GenBank/DDBJ whole genome shotgun (WGS) entry which is preliminary data.</text>
</comment>
<evidence type="ECO:0000313" key="3">
    <source>
        <dbReference type="Proteomes" id="UP000669179"/>
    </source>
</evidence>
<feature type="region of interest" description="Disordered" evidence="1">
    <location>
        <begin position="23"/>
        <end position="45"/>
    </location>
</feature>